<feature type="region of interest" description="Disordered" evidence="1">
    <location>
        <begin position="208"/>
        <end position="246"/>
    </location>
</feature>
<sequence length="246" mass="24752">MPSCGACPDGSSIAITSTEPNCPLCTCLPTSTAVPPPGSSCPTPSCGDCQPPKTATLTMIGTKCPSCTCVVPSNTSAPVSCPTPSCAGCATGSTVAITTPAGKCPKCTCLPTGTGTALRSTTTPPPLSDVDEDADAEDVENLGQTGGTLENGLRHARPTEMFHDVLPAPSSLAHNALPDRPMHSQALELSVLNHALAALVRPSPRLEAGVHSAPAPHPLPASVHLPSQPRARPLPAQGALLVPSQG</sequence>
<protein>
    <submittedName>
        <fullName evidence="2">Uncharacterized protein</fullName>
    </submittedName>
</protein>
<dbReference type="EMBL" id="AACS02000002">
    <property type="protein sequence ID" value="EAU80779.2"/>
    <property type="molecule type" value="Genomic_DNA"/>
</dbReference>
<dbReference type="KEGG" id="cci:CC1G_04889"/>
<comment type="caution">
    <text evidence="2">The sequence shown here is derived from an EMBL/GenBank/DDBJ whole genome shotgun (WGS) entry which is preliminary data.</text>
</comment>
<proteinExistence type="predicted"/>
<organism evidence="2 3">
    <name type="scientific">Coprinopsis cinerea (strain Okayama-7 / 130 / ATCC MYA-4618 / FGSC 9003)</name>
    <name type="common">Inky cap fungus</name>
    <name type="synonym">Hormographiella aspergillata</name>
    <dbReference type="NCBI Taxonomy" id="240176"/>
    <lineage>
        <taxon>Eukaryota</taxon>
        <taxon>Fungi</taxon>
        <taxon>Dikarya</taxon>
        <taxon>Basidiomycota</taxon>
        <taxon>Agaricomycotina</taxon>
        <taxon>Agaricomycetes</taxon>
        <taxon>Agaricomycetidae</taxon>
        <taxon>Agaricales</taxon>
        <taxon>Agaricineae</taxon>
        <taxon>Psathyrellaceae</taxon>
        <taxon>Coprinopsis</taxon>
    </lineage>
</organism>
<accession>A8PFY1</accession>
<name>A8PFY1_COPC7</name>
<reference evidence="2 3" key="1">
    <citation type="journal article" date="2010" name="Proc. Natl. Acad. Sci. U.S.A.">
        <title>Insights into evolution of multicellular fungi from the assembled chromosomes of the mushroom Coprinopsis cinerea (Coprinus cinereus).</title>
        <authorList>
            <person name="Stajich J.E."/>
            <person name="Wilke S.K."/>
            <person name="Ahren D."/>
            <person name="Au C.H."/>
            <person name="Birren B.W."/>
            <person name="Borodovsky M."/>
            <person name="Burns C."/>
            <person name="Canback B."/>
            <person name="Casselton L.A."/>
            <person name="Cheng C.K."/>
            <person name="Deng J."/>
            <person name="Dietrich F.S."/>
            <person name="Fargo D.C."/>
            <person name="Farman M.L."/>
            <person name="Gathman A.C."/>
            <person name="Goldberg J."/>
            <person name="Guigo R."/>
            <person name="Hoegger P.J."/>
            <person name="Hooker J.B."/>
            <person name="Huggins A."/>
            <person name="James T.Y."/>
            <person name="Kamada T."/>
            <person name="Kilaru S."/>
            <person name="Kodira C."/>
            <person name="Kues U."/>
            <person name="Kupfer D."/>
            <person name="Kwan H.S."/>
            <person name="Lomsadze A."/>
            <person name="Li W."/>
            <person name="Lilly W.W."/>
            <person name="Ma L.J."/>
            <person name="Mackey A.J."/>
            <person name="Manning G."/>
            <person name="Martin F."/>
            <person name="Muraguchi H."/>
            <person name="Natvig D.O."/>
            <person name="Palmerini H."/>
            <person name="Ramesh M.A."/>
            <person name="Rehmeyer C.J."/>
            <person name="Roe B.A."/>
            <person name="Shenoy N."/>
            <person name="Stanke M."/>
            <person name="Ter-Hovhannisyan V."/>
            <person name="Tunlid A."/>
            <person name="Velagapudi R."/>
            <person name="Vision T.J."/>
            <person name="Zeng Q."/>
            <person name="Zolan M.E."/>
            <person name="Pukkila P.J."/>
        </authorList>
    </citation>
    <scope>NUCLEOTIDE SEQUENCE [LARGE SCALE GENOMIC DNA]</scope>
    <source>
        <strain evidence="3">Okayama-7 / 130 / ATCC MYA-4618 / FGSC 9003</strain>
    </source>
</reference>
<evidence type="ECO:0000256" key="1">
    <source>
        <dbReference type="SAM" id="MobiDB-lite"/>
    </source>
</evidence>
<dbReference type="InParanoid" id="A8PFY1"/>
<dbReference type="AlphaFoldDB" id="A8PFY1"/>
<dbReference type="GeneID" id="6017705"/>
<gene>
    <name evidence="2" type="ORF">CC1G_04889</name>
</gene>
<dbReference type="Proteomes" id="UP000001861">
    <property type="component" value="Unassembled WGS sequence"/>
</dbReference>
<feature type="compositionally biased region" description="Low complexity" evidence="1">
    <location>
        <begin position="210"/>
        <end position="227"/>
    </location>
</feature>
<evidence type="ECO:0000313" key="2">
    <source>
        <dbReference type="EMBL" id="EAU80779.2"/>
    </source>
</evidence>
<keyword evidence="3" id="KW-1185">Reference proteome</keyword>
<evidence type="ECO:0000313" key="3">
    <source>
        <dbReference type="Proteomes" id="UP000001861"/>
    </source>
</evidence>
<dbReference type="RefSeq" id="XP_001841045.2">
    <property type="nucleotide sequence ID" value="XM_001840993.2"/>
</dbReference>
<dbReference type="VEuPathDB" id="FungiDB:CC1G_04889"/>
<dbReference type="HOGENOM" id="CLU_1129003_0_0_1"/>